<dbReference type="EMBL" id="AAAICE010000004">
    <property type="protein sequence ID" value="EAC3881832.1"/>
    <property type="molecule type" value="Genomic_DNA"/>
</dbReference>
<dbReference type="AlphaFoldDB" id="A0A1U7AMI3"/>
<dbReference type="EMBL" id="AACKFB010000008">
    <property type="protein sequence ID" value="EAK9427928.1"/>
    <property type="molecule type" value="Genomic_DNA"/>
</dbReference>
<dbReference type="EMBL" id="AAJEKY010000006">
    <property type="protein sequence ID" value="ECL0131419.1"/>
    <property type="molecule type" value="Genomic_DNA"/>
</dbReference>
<dbReference type="EMBL" id="AABGFX010000006">
    <property type="protein sequence ID" value="EAH3127400.1"/>
    <property type="molecule type" value="Genomic_DNA"/>
</dbReference>
<dbReference type="Proteomes" id="UP000525068">
    <property type="component" value="Unassembled WGS sequence"/>
</dbReference>
<evidence type="ECO:0000313" key="12">
    <source>
        <dbReference type="EMBL" id="EAG9352520.1"/>
    </source>
</evidence>
<evidence type="ECO:0000313" key="6">
    <source>
        <dbReference type="EMBL" id="EAE1631132.1"/>
    </source>
</evidence>
<evidence type="ECO:0000313" key="31">
    <source>
        <dbReference type="Proteomes" id="UP000332711"/>
    </source>
</evidence>
<dbReference type="Proteomes" id="UP000401273">
    <property type="component" value="Unassembled WGS sequence"/>
</dbReference>
<evidence type="ECO:0000313" key="29">
    <source>
        <dbReference type="Proteomes" id="UP000269407"/>
    </source>
</evidence>
<evidence type="ECO:0000313" key="5">
    <source>
        <dbReference type="EMBL" id="EAE1095288.1"/>
    </source>
</evidence>
<evidence type="ECO:0000313" key="40">
    <source>
        <dbReference type="Proteomes" id="UP000401273"/>
    </source>
</evidence>
<dbReference type="EMBL" id="AAARLF010000001">
    <property type="protein sequence ID" value="EAE2896672.1"/>
    <property type="molecule type" value="Genomic_DNA"/>
</dbReference>
<evidence type="ECO:0000313" key="9">
    <source>
        <dbReference type="EMBL" id="EAE5602924.1"/>
    </source>
</evidence>
<evidence type="ECO:0000313" key="16">
    <source>
        <dbReference type="EMBL" id="EAH1615514.1"/>
    </source>
</evidence>
<evidence type="ECO:0000313" key="23">
    <source>
        <dbReference type="EMBL" id="EDH0840359.1"/>
    </source>
</evidence>
<evidence type="ECO:0000313" key="38">
    <source>
        <dbReference type="Proteomes" id="UP000378540"/>
    </source>
</evidence>
<dbReference type="Proteomes" id="UP000383365">
    <property type="component" value="Unassembled WGS sequence"/>
</dbReference>
<dbReference type="EMBL" id="AAASTI010000001">
    <property type="protein sequence ID" value="EAE5602924.1"/>
    <property type="molecule type" value="Genomic_DNA"/>
</dbReference>
<evidence type="ECO:0000313" key="10">
    <source>
        <dbReference type="EMBL" id="EAG0993336.1"/>
    </source>
</evidence>
<evidence type="ECO:0000313" key="56">
    <source>
        <dbReference type="Proteomes" id="UP000841561"/>
    </source>
</evidence>
<evidence type="ECO:0000313" key="46">
    <source>
        <dbReference type="Proteomes" id="UP000484022"/>
    </source>
</evidence>
<dbReference type="EMBL" id="AAMGHX010000001">
    <property type="protein sequence ID" value="EDH0840359.1"/>
    <property type="molecule type" value="Genomic_DNA"/>
</dbReference>
<evidence type="ECO:0000313" key="53">
    <source>
        <dbReference type="Proteomes" id="UP000548826"/>
    </source>
</evidence>
<evidence type="ECO:0000313" key="2">
    <source>
        <dbReference type="EMBL" id="EAC4483246.1"/>
    </source>
</evidence>
<dbReference type="Proteomes" id="UP000470497">
    <property type="component" value="Unassembled WGS sequence"/>
</dbReference>
<evidence type="ECO:0000313" key="32">
    <source>
        <dbReference type="Proteomes" id="UP000335978"/>
    </source>
</evidence>
<dbReference type="EMBL" id="AAAPCR010000001">
    <property type="protein sequence ID" value="EAD8144494.1"/>
    <property type="molecule type" value="Genomic_DNA"/>
</dbReference>
<evidence type="ECO:0000313" key="50">
    <source>
        <dbReference type="Proteomes" id="UP000529135"/>
    </source>
</evidence>
<evidence type="ECO:0000313" key="7">
    <source>
        <dbReference type="EMBL" id="EAE2660380.1"/>
    </source>
</evidence>
<gene>
    <name evidence="10" type="ORF">A3R20_01760</name>
    <name evidence="3" type="ORF">AP104_11190</name>
    <name evidence="5" type="ORF">APD94_04905</name>
    <name evidence="6" type="ORF">ARR48_04895</name>
    <name evidence="1" type="ORF">B4X68_07355</name>
    <name evidence="11" type="ORF">CAC64_12715</name>
    <name evidence="4" type="ORF">CD20_00260</name>
    <name evidence="12" type="ORF">CW895_01590</name>
    <name evidence="16" type="ORF">D4271_08850</name>
    <name evidence="13" type="ORF">D4C60_10115</name>
    <name evidence="14" type="ORF">D4D89_10055</name>
    <name evidence="15" type="ORF">D4U23_02440</name>
    <name evidence="17" type="ORF">D5M70_08790</name>
    <name evidence="27" type="ORF">DOV25_07605</name>
    <name evidence="2" type="ORF">E0I39_10120</name>
    <name evidence="7" type="ORF">E1V33_09440</name>
    <name evidence="8" type="ORF">E1W43_01740</name>
    <name evidence="9" type="ORF">E1X78_02250</name>
    <name evidence="18" type="ORF">E5H26_04460</name>
    <name evidence="22" type="ORF">F1788_04525</name>
    <name evidence="19" type="ORF">FC284_06205</name>
    <name evidence="21" type="ORF">FJU19_09960</name>
    <name evidence="20" type="ORF">FPL45_06890</name>
    <name evidence="28" type="ORF">FZW98_00445</name>
    <name evidence="24" type="ORF">G3R95_001479</name>
    <name evidence="23" type="ORF">GCV64_04545</name>
    <name evidence="25" type="ORF">GHO09_12945</name>
    <name evidence="26" type="ORF">GZK27_02890</name>
</gene>
<organism evidence="8 40">
    <name type="scientific">Listeria monocytogenes</name>
    <dbReference type="NCBI Taxonomy" id="1639"/>
    <lineage>
        <taxon>Bacteria</taxon>
        <taxon>Bacillati</taxon>
        <taxon>Bacillota</taxon>
        <taxon>Bacilli</taxon>
        <taxon>Bacillales</taxon>
        <taxon>Listeriaceae</taxon>
        <taxon>Listeria</taxon>
    </lineage>
</organism>
<dbReference type="Proteomes" id="UP000371553">
    <property type="component" value="Unassembled WGS sequence"/>
</dbReference>
<evidence type="ECO:0000313" key="18">
    <source>
        <dbReference type="EMBL" id="EAH4371955.1"/>
    </source>
</evidence>
<dbReference type="Proteomes" id="UP000352246">
    <property type="component" value="Unassembled WGS sequence"/>
</dbReference>
<dbReference type="EMBL" id="AABEVI010000006">
    <property type="protein sequence ID" value="EAH0218659.1"/>
    <property type="molecule type" value="Genomic_DNA"/>
</dbReference>
<dbReference type="Proteomes" id="UP000355989">
    <property type="component" value="Unassembled WGS sequence"/>
</dbReference>
<dbReference type="Proteomes" id="UP000356407">
    <property type="component" value="Unassembled WGS sequence"/>
</dbReference>
<dbReference type="Proteomes" id="UP000421738">
    <property type="component" value="Unassembled WGS sequence"/>
</dbReference>
<reference evidence="34 36" key="2">
    <citation type="submission" date="2018-06" db="EMBL/GenBank/DDBJ databases">
        <authorList>
            <consortium name="GenomeTrakr: Next Generation Sequencing Network for Food Pathogen Tracability"/>
        </authorList>
    </citation>
    <scope>NUCLEOTIDE SEQUENCE [LARGE SCALE GENOMIC DNA]</scope>
    <source>
        <strain evidence="10 41">ARS-CC9329</strain>
        <strain evidence="1 35">CFSAN060999</strain>
        <strain evidence="23 32">CFSAN085184</strain>
        <strain evidence="6 36">FDA00006304</strain>
        <strain evidence="3 38">FDA00009539</strain>
        <strain evidence="27 29">FDA00013213</strain>
        <strain evidence="19">FDA00014181</strain>
        <strain evidence="20 33">FDA00014472</strain>
        <strain evidence="46">FDA1077646-S145-002</strain>
        <strain evidence="5 34">FLAG-78586</strain>
        <strain evidence="18 52">LS1419</strain>
        <strain evidence="4 37">NYAG13B12507-5</strain>
    </source>
</reference>
<reference evidence="28 30" key="6">
    <citation type="submission" date="2019-08" db="EMBL/GenBank/DDBJ databases">
        <title>Soil Listeria distribution.</title>
        <authorList>
            <person name="Liao J."/>
        </authorList>
    </citation>
    <scope>NUCLEOTIDE SEQUENCE [LARGE SCALE GENOMIC DNA]</scope>
    <source>
        <strain evidence="28 30">IN-RH-2-BL1</strain>
    </source>
</reference>
<evidence type="ECO:0000313" key="43">
    <source>
        <dbReference type="Proteomes" id="UP000421738"/>
    </source>
</evidence>
<evidence type="ECO:0000313" key="14">
    <source>
        <dbReference type="EMBL" id="EAH0218659.1"/>
    </source>
</evidence>
<dbReference type="Proteomes" id="UP000269407">
    <property type="component" value="Unassembled WGS sequence"/>
</dbReference>
<evidence type="ECO:0000313" key="41">
    <source>
        <dbReference type="Proteomes" id="UP000406081"/>
    </source>
</evidence>
<reference evidence="55 56" key="1">
    <citation type="journal article" date="2018" name="Genome Biol.">
        <title>SKESA: strategic k-mer extension for scrupulous assemblies.</title>
        <authorList>
            <person name="Souvorov A."/>
            <person name="Agarwala R."/>
            <person name="Lipman D.J."/>
        </authorList>
    </citation>
    <scope>NUCLEOTIDE SEQUENCE [LARGE SCALE GENOMIC DNA]</scope>
    <source>
        <strain evidence="26 56">LiDS0115</strain>
        <strain evidence="25">Sam_F526FDD3-C0F7-43DB-B204-E231FEF9C926</strain>
    </source>
</reference>
<dbReference type="Proteomes" id="UP000478945">
    <property type="component" value="Unassembled WGS sequence"/>
</dbReference>
<evidence type="ECO:0000313" key="21">
    <source>
        <dbReference type="EMBL" id="ECL0131419.1"/>
    </source>
</evidence>
<dbReference type="EMBL" id="VTIK01000001">
    <property type="protein sequence ID" value="TYU56035.1"/>
    <property type="molecule type" value="Genomic_DNA"/>
</dbReference>
<dbReference type="Proteomes" id="UP000517258">
    <property type="component" value="Unassembled WGS sequence"/>
</dbReference>
<dbReference type="EMBL" id="AABFMV010000006">
    <property type="protein sequence ID" value="EAH1615514.1"/>
    <property type="molecule type" value="Genomic_DNA"/>
</dbReference>
<evidence type="ECO:0000313" key="20">
    <source>
        <dbReference type="EMBL" id="ECH7211059.1"/>
    </source>
</evidence>
<dbReference type="Proteomes" id="UP000840567">
    <property type="component" value="Unassembled WGS sequence"/>
</dbReference>
<dbReference type="EMBL" id="AANOZB010000004">
    <property type="protein sequence ID" value="EDP8409920.1"/>
    <property type="molecule type" value="Genomic_DNA"/>
</dbReference>
<dbReference type="Proteomes" id="UP000524387">
    <property type="component" value="Unassembled WGS sequence"/>
</dbReference>
<dbReference type="Proteomes" id="UP000531172">
    <property type="component" value="Unassembled WGS sequence"/>
</dbReference>
<proteinExistence type="predicted"/>
<dbReference type="Proteomes" id="UP000332711">
    <property type="component" value="Unassembled WGS sequence"/>
</dbReference>
<evidence type="ECO:0000313" key="34">
    <source>
        <dbReference type="Proteomes" id="UP000355989"/>
    </source>
</evidence>
<evidence type="ECO:0000313" key="51">
    <source>
        <dbReference type="Proteomes" id="UP000531172"/>
    </source>
</evidence>
<reference evidence="26" key="3">
    <citation type="submission" date="2018-06" db="EMBL/GenBank/DDBJ databases">
        <authorList>
            <consortium name="NCBI Pathogen Detection Project"/>
        </authorList>
    </citation>
    <scope>NUCLEOTIDE SEQUENCE</scope>
    <source>
        <strain evidence="26">LiDS0115</strain>
        <strain evidence="25">Sam_F526FDD3-C0F7-43DB-B204-E231FEF9C926</strain>
    </source>
</reference>
<evidence type="ECO:0000313" key="35">
    <source>
        <dbReference type="Proteomes" id="UP000356407"/>
    </source>
</evidence>
<dbReference type="EMBL" id="AAAJCR010000007">
    <property type="protein sequence ID" value="EAC5949950.1"/>
    <property type="molecule type" value="Genomic_DNA"/>
</dbReference>
<evidence type="ECO:0000313" key="22">
    <source>
        <dbReference type="EMBL" id="ECR7121975.1"/>
    </source>
</evidence>
<dbReference type="EMBL" id="AAAQOE010000001">
    <property type="protein sequence ID" value="EAE1095288.1"/>
    <property type="molecule type" value="Genomic_DNA"/>
</dbReference>
<evidence type="ECO:0000313" key="30">
    <source>
        <dbReference type="Proteomes" id="UP000322220"/>
    </source>
</evidence>
<protein>
    <submittedName>
        <fullName evidence="8">Uncharacterized protein</fullName>
    </submittedName>
</protein>
<dbReference type="Proteomes" id="UP000540417">
    <property type="component" value="Unassembled WGS sequence"/>
</dbReference>
<evidence type="ECO:0000313" key="24">
    <source>
        <dbReference type="EMBL" id="EDP8409920.1"/>
    </source>
</evidence>
<dbReference type="Proteomes" id="UP000335978">
    <property type="component" value="Unassembled WGS sequence"/>
</dbReference>
<dbReference type="EMBL" id="RCRQ01000003">
    <property type="protein sequence ID" value="MCO38317.1"/>
    <property type="molecule type" value="Genomic_DNA"/>
</dbReference>
<dbReference type="Proteomes" id="UP000378540">
    <property type="component" value="Unassembled WGS sequence"/>
</dbReference>
<evidence type="ECO:0000313" key="13">
    <source>
        <dbReference type="EMBL" id="EAG9857347.1"/>
    </source>
</evidence>
<dbReference type="Proteomes" id="UP000548826">
    <property type="component" value="Unassembled WGS sequence"/>
</dbReference>
<evidence type="ECO:0000313" key="27">
    <source>
        <dbReference type="EMBL" id="MCO38317.1"/>
    </source>
</evidence>
<evidence type="ECO:0000313" key="25">
    <source>
        <dbReference type="EMBL" id="HAA8491417.1"/>
    </source>
</evidence>
<dbReference type="EMBL" id="AAKHCT010000001">
    <property type="protein sequence ID" value="ECR7121975.1"/>
    <property type="molecule type" value="Genomic_DNA"/>
</dbReference>
<evidence type="ECO:0000313" key="48">
    <source>
        <dbReference type="Proteomes" id="UP000524387"/>
    </source>
</evidence>
<evidence type="ECO:0000313" key="4">
    <source>
        <dbReference type="EMBL" id="EAD8144494.1"/>
    </source>
</evidence>
<dbReference type="EMBL" id="AABGVJ010000001">
    <property type="protein sequence ID" value="EAH4371955.1"/>
    <property type="molecule type" value="Genomic_DNA"/>
</dbReference>
<evidence type="ECO:0000313" key="1">
    <source>
        <dbReference type="EMBL" id="EAC3881832.1"/>
    </source>
</evidence>
<dbReference type="EMBL" id="AABEVT010000001">
    <property type="protein sequence ID" value="EAH0251240.1"/>
    <property type="molecule type" value="Genomic_DNA"/>
</dbReference>
<evidence type="ECO:0000313" key="8">
    <source>
        <dbReference type="EMBL" id="EAE2896672.1"/>
    </source>
</evidence>
<dbReference type="EMBL" id="AABBWO010000007">
    <property type="protein sequence ID" value="EAG4185162.1"/>
    <property type="molecule type" value="Genomic_DNA"/>
</dbReference>
<evidence type="ECO:0000313" key="55">
    <source>
        <dbReference type="Proteomes" id="UP000840567"/>
    </source>
</evidence>
<evidence type="ECO:0000313" key="28">
    <source>
        <dbReference type="EMBL" id="TYU56035.1"/>
    </source>
</evidence>
<sequence>MNRLIAEVTIFSLFRNSCWDSFLKGLDCYKNLSKFLIGVLSDKMMLVKYVTANFLQIGCFCALPLIIEREIYSEKRNTWRDSS</sequence>
<dbReference type="Proteomes" id="UP000566597">
    <property type="component" value="Unassembled WGS sequence"/>
</dbReference>
<evidence type="ECO:0000313" key="17">
    <source>
        <dbReference type="EMBL" id="EAH3127400.1"/>
    </source>
</evidence>
<dbReference type="Proteomes" id="UP000841561">
    <property type="component" value="Unassembled WGS sequence"/>
</dbReference>
<evidence type="ECO:0000313" key="37">
    <source>
        <dbReference type="Proteomes" id="UP000371553"/>
    </source>
</evidence>
<evidence type="ECO:0000313" key="45">
    <source>
        <dbReference type="Proteomes" id="UP000478945"/>
    </source>
</evidence>
<dbReference type="Proteomes" id="UP000413786">
    <property type="component" value="Unassembled WGS sequence"/>
</dbReference>
<evidence type="ECO:0000313" key="19">
    <source>
        <dbReference type="EMBL" id="EAK9427928.1"/>
    </source>
</evidence>
<evidence type="ECO:0000313" key="3">
    <source>
        <dbReference type="EMBL" id="EAC5949950.1"/>
    </source>
</evidence>
<dbReference type="EMBL" id="AAARIE010000010">
    <property type="protein sequence ID" value="EAE2660380.1"/>
    <property type="molecule type" value="Genomic_DNA"/>
</dbReference>
<evidence type="ECO:0000313" key="11">
    <source>
        <dbReference type="EMBL" id="EAG4185162.1"/>
    </source>
</evidence>
<comment type="caution">
    <text evidence="8">The sequence shown here is derived from an EMBL/GenBank/DDBJ whole genome shotgun (WGS) entry which is preliminary data.</text>
</comment>
<evidence type="ECO:0000313" key="39">
    <source>
        <dbReference type="Proteomes" id="UP000383365"/>
    </source>
</evidence>
<dbReference type="Proteomes" id="UP000322220">
    <property type="component" value="Unassembled WGS sequence"/>
</dbReference>
<name>A0A1U7AMI3_LISMN</name>
<evidence type="ECO:0000313" key="52">
    <source>
        <dbReference type="Proteomes" id="UP000540417"/>
    </source>
</evidence>
<dbReference type="EMBL" id="AABEQV010000006">
    <property type="protein sequence ID" value="EAG9857347.1"/>
    <property type="molecule type" value="Genomic_DNA"/>
</dbReference>
<evidence type="ECO:0000313" key="49">
    <source>
        <dbReference type="Proteomes" id="UP000525068"/>
    </source>
</evidence>
<dbReference type="EMBL" id="DAAKPP010000001">
    <property type="protein sequence ID" value="HAC3054453.1"/>
    <property type="molecule type" value="Genomic_DNA"/>
</dbReference>
<reference evidence="31 39" key="4">
    <citation type="submission" date="2019-03" db="EMBL/GenBank/DDBJ databases">
        <authorList>
            <person name="Ashton P.M."/>
            <person name="Dallman T."/>
            <person name="Nair S."/>
            <person name="De Pinna E."/>
            <person name="Peters T."/>
            <person name="Grant K."/>
        </authorList>
    </citation>
    <scope>NUCLEOTIDE SEQUENCE [LARGE SCALE GENOMIC DNA]</scope>
    <source>
        <strain evidence="15 54">406731</strain>
        <strain evidence="13 53">429821</strain>
        <strain evidence="16 49">562417</strain>
        <strain evidence="17 50">562428</strain>
        <strain evidence="14 47">563356</strain>
        <strain evidence="2 42">688377</strain>
        <strain evidence="21 45">760311</strain>
        <strain evidence="24 44">883775</strain>
        <strain evidence="7">RL15000161</strain>
        <strain evidence="8">RL15000271</strain>
        <strain evidence="9">RL15000440</strain>
    </source>
</reference>
<dbReference type="EMBL" id="AAAQVA010000001">
    <property type="protein sequence ID" value="EAE1631132.1"/>
    <property type="molecule type" value="Genomic_DNA"/>
</dbReference>
<dbReference type="EMBL" id="AAISWI010000005">
    <property type="protein sequence ID" value="ECH7211059.1"/>
    <property type="molecule type" value="Genomic_DNA"/>
</dbReference>
<dbReference type="EMBL" id="AABEKN010000001">
    <property type="protein sequence ID" value="EAG9352520.1"/>
    <property type="molecule type" value="Genomic_DNA"/>
</dbReference>
<evidence type="ECO:0000313" key="33">
    <source>
        <dbReference type="Proteomes" id="UP000352246"/>
    </source>
</evidence>
<evidence type="ECO:0000313" key="47">
    <source>
        <dbReference type="Proteomes" id="UP000517258"/>
    </source>
</evidence>
<dbReference type="Proteomes" id="UP000368805">
    <property type="component" value="Unassembled WGS sequence"/>
</dbReference>
<evidence type="ECO:0000313" key="15">
    <source>
        <dbReference type="EMBL" id="EAH0251240.1"/>
    </source>
</evidence>
<reference evidence="12 48" key="5">
    <citation type="submission" date="2019-04" db="EMBL/GenBank/DDBJ databases">
        <authorList>
            <consortium name="GenomeTrakr network: Whole genome sequencing for foodborne pathogen traceback"/>
        </authorList>
    </citation>
    <scope>NUCLEOTIDE SEQUENCE [LARGE SCALE GENOMIC DNA]</scope>
    <source>
        <strain evidence="12 48">CFSAN072502</strain>
    </source>
</reference>
<reference evidence="22 43" key="7">
    <citation type="submission" date="2019-09" db="EMBL/GenBank/DDBJ databases">
        <authorList>
            <consortium name="PulseNet: The National Subtyping Network for Foodborne Disease Surveillance"/>
            <person name="Tarr C.L."/>
            <person name="Trees E."/>
            <person name="Katz L.S."/>
            <person name="Carleton-Romer H.A."/>
            <person name="Stroika S."/>
            <person name="Kucerova Z."/>
            <person name="Roache K.F."/>
            <person name="Sabol A.L."/>
            <person name="Besser J."/>
            <person name="Gerner-Smidt P."/>
        </authorList>
    </citation>
    <scope>NUCLEOTIDE SEQUENCE [LARGE SCALE GENOMIC DNA]</scope>
    <source>
        <strain evidence="11 51">PNUSAL003001</strain>
        <strain evidence="22 43">PNUSAL005666</strain>
    </source>
</reference>
<evidence type="ECO:0000313" key="36">
    <source>
        <dbReference type="Proteomes" id="UP000368805"/>
    </source>
</evidence>
<evidence type="ECO:0000313" key="54">
    <source>
        <dbReference type="Proteomes" id="UP000566597"/>
    </source>
</evidence>
<evidence type="ECO:0000313" key="26">
    <source>
        <dbReference type="EMBL" id="HAC3054453.1"/>
    </source>
</evidence>
<evidence type="ECO:0000313" key="42">
    <source>
        <dbReference type="Proteomes" id="UP000413786"/>
    </source>
</evidence>
<dbReference type="EMBL" id="AABAIH010000001">
    <property type="protein sequence ID" value="EAG0993336.1"/>
    <property type="molecule type" value="Genomic_DNA"/>
</dbReference>
<dbReference type="Proteomes" id="UP000406081">
    <property type="component" value="Unassembled WGS sequence"/>
</dbReference>
<accession>A0A1U7AMI3</accession>
<dbReference type="EMBL" id="DAAEQL010000008">
    <property type="protein sequence ID" value="HAA8491417.1"/>
    <property type="molecule type" value="Genomic_DNA"/>
</dbReference>
<dbReference type="EMBL" id="AAAIJX010000006">
    <property type="protein sequence ID" value="EAC4483246.1"/>
    <property type="molecule type" value="Genomic_DNA"/>
</dbReference>
<dbReference type="Proteomes" id="UP000484022">
    <property type="component" value="Unassembled WGS sequence"/>
</dbReference>
<dbReference type="Proteomes" id="UP000529135">
    <property type="component" value="Unassembled WGS sequence"/>
</dbReference>
<evidence type="ECO:0000313" key="44">
    <source>
        <dbReference type="Proteomes" id="UP000470497"/>
    </source>
</evidence>